<gene>
    <name evidence="2" type="ORF">MVEN_00634300</name>
</gene>
<feature type="compositionally biased region" description="Basic residues" evidence="1">
    <location>
        <begin position="73"/>
        <end position="90"/>
    </location>
</feature>
<feature type="region of interest" description="Disordered" evidence="1">
    <location>
        <begin position="1"/>
        <end position="168"/>
    </location>
</feature>
<evidence type="ECO:0000256" key="1">
    <source>
        <dbReference type="SAM" id="MobiDB-lite"/>
    </source>
</evidence>
<feature type="compositionally biased region" description="Pro residues" evidence="1">
    <location>
        <begin position="1"/>
        <end position="10"/>
    </location>
</feature>
<accession>A0A8H7D652</accession>
<evidence type="ECO:0000313" key="3">
    <source>
        <dbReference type="Proteomes" id="UP000620124"/>
    </source>
</evidence>
<name>A0A8H7D652_9AGAR</name>
<proteinExistence type="predicted"/>
<protein>
    <submittedName>
        <fullName evidence="2">Uncharacterized protein</fullName>
    </submittedName>
</protein>
<dbReference type="EMBL" id="JACAZI010000004">
    <property type="protein sequence ID" value="KAF7362845.1"/>
    <property type="molecule type" value="Genomic_DNA"/>
</dbReference>
<organism evidence="2 3">
    <name type="scientific">Mycena venus</name>
    <dbReference type="NCBI Taxonomy" id="2733690"/>
    <lineage>
        <taxon>Eukaryota</taxon>
        <taxon>Fungi</taxon>
        <taxon>Dikarya</taxon>
        <taxon>Basidiomycota</taxon>
        <taxon>Agaricomycotina</taxon>
        <taxon>Agaricomycetes</taxon>
        <taxon>Agaricomycetidae</taxon>
        <taxon>Agaricales</taxon>
        <taxon>Marasmiineae</taxon>
        <taxon>Mycenaceae</taxon>
        <taxon>Mycena</taxon>
    </lineage>
</organism>
<feature type="compositionally biased region" description="Basic and acidic residues" evidence="1">
    <location>
        <begin position="35"/>
        <end position="67"/>
    </location>
</feature>
<dbReference type="AlphaFoldDB" id="A0A8H7D652"/>
<comment type="caution">
    <text evidence="2">The sequence shown here is derived from an EMBL/GenBank/DDBJ whole genome shotgun (WGS) entry which is preliminary data.</text>
</comment>
<reference evidence="2" key="1">
    <citation type="submission" date="2020-05" db="EMBL/GenBank/DDBJ databases">
        <title>Mycena genomes resolve the evolution of fungal bioluminescence.</title>
        <authorList>
            <person name="Tsai I.J."/>
        </authorList>
    </citation>
    <scope>NUCLEOTIDE SEQUENCE</scope>
    <source>
        <strain evidence="2">CCC161011</strain>
    </source>
</reference>
<dbReference type="OrthoDB" id="3253399at2759"/>
<evidence type="ECO:0000313" key="2">
    <source>
        <dbReference type="EMBL" id="KAF7362845.1"/>
    </source>
</evidence>
<sequence>MPPVRRPSPSPSADSDSDNDAPIAIPHTQAKRAARTREAAREQVAAEEREKRKEKNRERDRKLKERSGWSVRCGRRRRRTARCRVRRTMRKEKAIVGEDDDEVDDESAGDDNDDEDEEMSTNPNHLPDHLFTSAFASTSVPSLKKPLSEPKPAKRKRTRTPKAKDVVVGSRTIRVASTTPRPVPATLPSAKIRKFTDRALALKGKSGLAQRKGWSRMPAHLGSLRRSLQGPPAAGFVRNA</sequence>
<feature type="compositionally biased region" description="Acidic residues" evidence="1">
    <location>
        <begin position="97"/>
        <end position="119"/>
    </location>
</feature>
<dbReference type="Proteomes" id="UP000620124">
    <property type="component" value="Unassembled WGS sequence"/>
</dbReference>
<keyword evidence="3" id="KW-1185">Reference proteome</keyword>